<organism evidence="1 2">
    <name type="scientific">Apiospora aurea</name>
    <dbReference type="NCBI Taxonomy" id="335848"/>
    <lineage>
        <taxon>Eukaryota</taxon>
        <taxon>Fungi</taxon>
        <taxon>Dikarya</taxon>
        <taxon>Ascomycota</taxon>
        <taxon>Pezizomycotina</taxon>
        <taxon>Sordariomycetes</taxon>
        <taxon>Xylariomycetidae</taxon>
        <taxon>Amphisphaeriales</taxon>
        <taxon>Apiosporaceae</taxon>
        <taxon>Apiospora</taxon>
    </lineage>
</organism>
<reference evidence="1 2" key="1">
    <citation type="submission" date="2023-01" db="EMBL/GenBank/DDBJ databases">
        <title>Analysis of 21 Apiospora genomes using comparative genomics revels a genus with tremendous synthesis potential of carbohydrate active enzymes and secondary metabolites.</title>
        <authorList>
            <person name="Sorensen T."/>
        </authorList>
    </citation>
    <scope>NUCLEOTIDE SEQUENCE [LARGE SCALE GENOMIC DNA]</scope>
    <source>
        <strain evidence="1 2">CBS 24483</strain>
    </source>
</reference>
<evidence type="ECO:0000313" key="1">
    <source>
        <dbReference type="EMBL" id="KAK7950964.1"/>
    </source>
</evidence>
<dbReference type="PANTHER" id="PTHR38791">
    <property type="entry name" value="ZN(II)2CYS6 TRANSCRIPTION FACTOR (EUROFUNG)-RELATED-RELATED"/>
    <property type="match status" value="1"/>
</dbReference>
<sequence>MATTQGRAPRRRTTTNCSCPCRGAGNLDECLLGVFFLSRFDASTHGLADLWRKLRASPVHHYHGAMALLQYWQEHLRDERDGAAGGPGPSPVIKESRRGLLRYLLMHGLDVPGWMKDGEIFDEAGFELVHDRVTVRTADLRHRVLRLLQPTEIPSEPGIPMAEVLSDLNSEAQDLDRMLRDWVRQFQRSWLYEQHTLPPSDDPKQAQRVPSPSKVYTYSKLSYALLWSKYAALRLLVNDTHLKIVSLCSEALVATDPSIERQCQLVAEQMADIVVSSNAFIMGDLHVASTPLGGTTVVLNEGSGACQRGYRFVTWPLSVACSLESVDTSQRLWCKWQLRRVGRQVGIKLFEEYQPNRSFRLDENRMSPGDYLRQ</sequence>
<name>A0ABR1QAG9_9PEZI</name>
<proteinExistence type="predicted"/>
<accession>A0ABR1QAG9</accession>
<keyword evidence="2" id="KW-1185">Reference proteome</keyword>
<evidence type="ECO:0000313" key="2">
    <source>
        <dbReference type="Proteomes" id="UP001391051"/>
    </source>
</evidence>
<gene>
    <name evidence="1" type="ORF">PG986_006692</name>
</gene>
<comment type="caution">
    <text evidence="1">The sequence shown here is derived from an EMBL/GenBank/DDBJ whole genome shotgun (WGS) entry which is preliminary data.</text>
</comment>
<dbReference type="RefSeq" id="XP_066699026.1">
    <property type="nucleotide sequence ID" value="XM_066842914.1"/>
</dbReference>
<dbReference type="InterPro" id="IPR053175">
    <property type="entry name" value="DHMBA_Reg_Transcription_Factor"/>
</dbReference>
<dbReference type="Proteomes" id="UP001391051">
    <property type="component" value="Unassembled WGS sequence"/>
</dbReference>
<protein>
    <submittedName>
        <fullName evidence="1">Uncharacterized protein</fullName>
    </submittedName>
</protein>
<dbReference type="GeneID" id="92075976"/>
<dbReference type="EMBL" id="JAQQWE010000005">
    <property type="protein sequence ID" value="KAK7950964.1"/>
    <property type="molecule type" value="Genomic_DNA"/>
</dbReference>